<feature type="region of interest" description="Disordered" evidence="1">
    <location>
        <begin position="92"/>
        <end position="141"/>
    </location>
</feature>
<evidence type="ECO:0000256" key="2">
    <source>
        <dbReference type="SAM" id="SignalP"/>
    </source>
</evidence>
<organism evidence="4 5">
    <name type="scientific">Vallitalea pronyensis</name>
    <dbReference type="NCBI Taxonomy" id="1348613"/>
    <lineage>
        <taxon>Bacteria</taxon>
        <taxon>Bacillati</taxon>
        <taxon>Bacillota</taxon>
        <taxon>Clostridia</taxon>
        <taxon>Lachnospirales</taxon>
        <taxon>Vallitaleaceae</taxon>
        <taxon>Vallitalea</taxon>
    </lineage>
</organism>
<reference evidence="4" key="1">
    <citation type="submission" date="2020-07" db="EMBL/GenBank/DDBJ databases">
        <title>Vallitalea pronyensis genome.</title>
        <authorList>
            <person name="Postec A."/>
        </authorList>
    </citation>
    <scope>NUCLEOTIDE SEQUENCE</scope>
    <source>
        <strain evidence="4">FatNI3</strain>
    </source>
</reference>
<dbReference type="KEGG" id="vpy:HZI73_25830"/>
<feature type="signal peptide" evidence="2">
    <location>
        <begin position="1"/>
        <end position="23"/>
    </location>
</feature>
<evidence type="ECO:0000313" key="5">
    <source>
        <dbReference type="Proteomes" id="UP000683246"/>
    </source>
</evidence>
<evidence type="ECO:0000313" key="4">
    <source>
        <dbReference type="EMBL" id="QUI25504.1"/>
    </source>
</evidence>
<dbReference type="AlphaFoldDB" id="A0A8J8MQ06"/>
<dbReference type="Proteomes" id="UP000683246">
    <property type="component" value="Chromosome"/>
</dbReference>
<dbReference type="SUPFAM" id="SSF55383">
    <property type="entry name" value="Copper amine oxidase, domain N"/>
    <property type="match status" value="1"/>
</dbReference>
<gene>
    <name evidence="4" type="ORF">HZI73_25830</name>
</gene>
<dbReference type="Pfam" id="PF07833">
    <property type="entry name" value="Cu_amine_oxidN1"/>
    <property type="match status" value="1"/>
</dbReference>
<dbReference type="RefSeq" id="WP_212696208.1">
    <property type="nucleotide sequence ID" value="NZ_CP058649.1"/>
</dbReference>
<evidence type="ECO:0000256" key="1">
    <source>
        <dbReference type="SAM" id="MobiDB-lite"/>
    </source>
</evidence>
<keyword evidence="5" id="KW-1185">Reference proteome</keyword>
<feature type="domain" description="Copper amine oxidase-like N-terminal" evidence="3">
    <location>
        <begin position="59"/>
        <end position="97"/>
    </location>
</feature>
<feature type="chain" id="PRO_5035265012" description="Copper amine oxidase-like N-terminal domain-containing protein" evidence="2">
    <location>
        <begin position="24"/>
        <end position="305"/>
    </location>
</feature>
<accession>A0A8J8MQ06</accession>
<sequence>MKKSIKILVAMVVLITVSTSLSASSLIRDISGKENKGITITYNGQVQTLKDGHGEVIYPVIIDGSTYLPVRAVTEMVGADITWNGTTKTIDITTKDNSDGAVPTDLPPSNDTQPKPEPQENPQQPTPSPSNSAGTLEDPVPFGSTYVFNDRNAYDGNETKAHFEITVLKADPITRDGIAELGFQKPEDDPLYSYVMLTLKIKASNVTYTGSEYRFLSNIYPHVWGSSTPQGNSIIGGTDYGFTKSFNDALDYEVGFEKVENDGKSHAYEVEGKVLLPIFNNLETYFVMEKSDYDLDDRCIYFKLK</sequence>
<dbReference type="EMBL" id="CP058649">
    <property type="protein sequence ID" value="QUI25504.1"/>
    <property type="molecule type" value="Genomic_DNA"/>
</dbReference>
<protein>
    <recommendedName>
        <fullName evidence="3">Copper amine oxidase-like N-terminal domain-containing protein</fullName>
    </recommendedName>
</protein>
<keyword evidence="2" id="KW-0732">Signal</keyword>
<name>A0A8J8MQ06_9FIRM</name>
<dbReference type="InterPro" id="IPR012854">
    <property type="entry name" value="Cu_amine_oxidase-like_N"/>
</dbReference>
<evidence type="ECO:0000259" key="3">
    <source>
        <dbReference type="Pfam" id="PF07833"/>
    </source>
</evidence>
<proteinExistence type="predicted"/>
<dbReference type="InterPro" id="IPR036582">
    <property type="entry name" value="Mao_N_sf"/>
</dbReference>